<gene>
    <name evidence="3" type="ORF">SAMN04488565_0173</name>
</gene>
<evidence type="ECO:0000256" key="1">
    <source>
        <dbReference type="SAM" id="MobiDB-lite"/>
    </source>
</evidence>
<feature type="region of interest" description="Disordered" evidence="1">
    <location>
        <begin position="1699"/>
        <end position="1719"/>
    </location>
</feature>
<feature type="transmembrane region" description="Helical" evidence="2">
    <location>
        <begin position="17"/>
        <end position="38"/>
    </location>
</feature>
<proteinExistence type="predicted"/>
<evidence type="ECO:0000256" key="2">
    <source>
        <dbReference type="SAM" id="Phobius"/>
    </source>
</evidence>
<feature type="region of interest" description="Disordered" evidence="1">
    <location>
        <begin position="101"/>
        <end position="150"/>
    </location>
</feature>
<name>A0A1H0XTW3_9MICO</name>
<evidence type="ECO:0000313" key="3">
    <source>
        <dbReference type="EMBL" id="SDQ06323.1"/>
    </source>
</evidence>
<keyword evidence="2" id="KW-1133">Transmembrane helix</keyword>
<dbReference type="EMBL" id="FNKB01000001">
    <property type="protein sequence ID" value="SDQ06323.1"/>
    <property type="molecule type" value="Genomic_DNA"/>
</dbReference>
<dbReference type="Gene3D" id="2.60.40.10">
    <property type="entry name" value="Immunoglobulins"/>
    <property type="match status" value="1"/>
</dbReference>
<sequence>MSAPPSAGRERFRRLQWWIAGAVSFALIATVAVIANGYDARETPRAEPGVWVAREAGQYARVNTDTGELDLVRKVADPSGVLQSGARAAVLSHGNGRAWPLDAGDPVDLGDRAPAAASGDEAADGDAAGEGTATPVSDAEEGAGDAASAAGAAAGGAEAVRLPDGTREVVSAGRFVAVRTESGAVYAGEIAADSARPALGGAAAASTDLSGDDGALADLESRLASLERVDPLAGEDDAAGGGAAGGDADDDGGAAGGAAAESVDGGSSYRASAIALTESGRVALFSGDDDAVREYDLTRREFVGGPLDVPAEAGDAPAPQLALVAGDWALLDPESGALWREGGASTELDLDGSARLQASGGDGAREGRSVLIADTSGLTVVDAEGEAERVVETTGTPAQPVYIGEVAYAAWVGQNSGALWTSEEGEKPLVIDDSAREAGDLLPVIRSNGERGVLNEMRTGMLWTLPGGDLIPLSQWTISDPPKEDRGTVVVEDVTEQVPPTAVDDAFGVRAGEPAPLPVLLNDYDANKRDVLTIVPDSIGDPGLPESFGALQLMPDGQSLTVQPAADASGSATFTYRVTDGALLSEPATVTLTVVGDETNTAPAWCPVEGCQREWRVPSIAPGGTLVYPVLEGWVDPEGDVMTLAAAEAVRSEDPVRAIVTADGRLGIRHTDPNAGASDVALRITVRDGRGEEAQRELTLVVDPSATPEFTATATTVQVGRTATVRPLDRVAGGSGSFALLDATDPSGTVQVTPKPTSGAVEIAASAAGTAAVTVTVRDTVTGGEITGQVRVTATPAGPPLALPALRAFVRPLTDATVEILDAIPGAASRSLSVAGADVADGDLQADLIDHAQVRVAGSTPDGGTGRIGSVDVTVAEGDARATGKLTVFQVPDTGATGAIAVADTATVRAGSVVDIRVLDNDVAAPGERLLLDPEIVGSGTKGELAFASGNVLRYLAPDQPGTYRLSYTAYGASDPAAGDVGSVIVTVLPEGSNRDPEPAAVTARVSPVSTTQVRVPLSGVDPDGDRVRLVSVEGDADAGISATVNAAANGFDVTALADAAAGAVELTYSVRDAEGATGTGRLSVIVVPAAESSAIVASTDYLRLTPQSEPAVVRPLDNDVDPAGGELSIESVVPNVVGGANSPEARQLAERLDLSQLEEGRISVQPGDELGAVSYRYTVRSAATKSTADGLIVVHTSERVGAQAPTITDTVLNVRDRAELAAGGVDVVTDKVRWATGDVSKLKLSLWSGTRDGYRVSGSKIAGEYRPGGDTVVFKLTGTDASGQEVASYGLLVVPPLDELRLTLKPDLQPIKVDENEQREVAVSDLVDSGTGDRVELRRESFAVGRAQATCEAVSADRLRYSAGREAPWNDSCLMQARLVGQKTWTTLPVPVVVVPDEPAVQAAPLTRTVDPGTSATIELVDMVTWQGGREGDASKLRFEVSGGSSLFSVVQKGATLSVEARADAVPGSQESVSVAVSGAGASRAPLTLRVGQAPRDLPKGATVALQCTVGSSCQTQLVGVAGEHDPFAGKSGGGLKLAAVSGAGCSYGSFTRVGDSGVSVSWPGGPEIGGTCRVGFTVVDAQGRTGEGVIEFDAQGLPSRPSIQQTGYTADSASFTVTLGGRPAHPAVSGVNLSGGGSTSCTAVGGASFQCVATGLANGQKHQFTAQAVNAVGSSAASTAVTAWAYAAPAAPKVTVEPIKNPRNTDQSTGGVRLSVSGSSDTRSFAVSYRGVDGGTIDGAQGSREYTGLAVGAVSFTVTPTTRFDVPEIGGGSNTGAAAQGDGFVYGAPHLSRASLTTTGDNSAVVGHDGTSDGVTSRYTISDPYGQPGDCFADGQLNDPNFKALKKYRVYTAKVCLSNEFGRSEVTTNPELIGGSVPRPTASFTIGPDPRAAETGYDYALSSAEIATVEGAVGQWSVGNAVVAADQLGSALRADSAQKVRARQCIDTRNESSCSDWADARVNTAPTVVTVREQGTCWVAASPPRTAEEKRALLSISAAARESAIVTEGVPEGERIPLTITWTGDYRNLAPVTINVCYQPETPTAPEPGGDPDPSTPPQTP</sequence>
<dbReference type="OrthoDB" id="5241356at2"/>
<dbReference type="RefSeq" id="WP_074689821.1">
    <property type="nucleotide sequence ID" value="NZ_FNKB01000001.1"/>
</dbReference>
<dbReference type="STRING" id="1079994.SAMN04488565_0173"/>
<dbReference type="InterPro" id="IPR036116">
    <property type="entry name" value="FN3_sf"/>
</dbReference>
<accession>A0A1H0XTW3</accession>
<feature type="compositionally biased region" description="Pro residues" evidence="1">
    <location>
        <begin position="2045"/>
        <end position="2063"/>
    </location>
</feature>
<evidence type="ECO:0000313" key="4">
    <source>
        <dbReference type="Proteomes" id="UP000182690"/>
    </source>
</evidence>
<dbReference type="InterPro" id="IPR013783">
    <property type="entry name" value="Ig-like_fold"/>
</dbReference>
<dbReference type="Pfam" id="PF17963">
    <property type="entry name" value="Big_9"/>
    <property type="match status" value="2"/>
</dbReference>
<organism evidence="3 4">
    <name type="scientific">Leucobacter chromiiresistens</name>
    <dbReference type="NCBI Taxonomy" id="1079994"/>
    <lineage>
        <taxon>Bacteria</taxon>
        <taxon>Bacillati</taxon>
        <taxon>Actinomycetota</taxon>
        <taxon>Actinomycetes</taxon>
        <taxon>Micrococcales</taxon>
        <taxon>Microbacteriaceae</taxon>
        <taxon>Leucobacter</taxon>
    </lineage>
</organism>
<feature type="region of interest" description="Disordered" evidence="1">
    <location>
        <begin position="2041"/>
        <end position="2063"/>
    </location>
</feature>
<feature type="region of interest" description="Disordered" evidence="1">
    <location>
        <begin position="233"/>
        <end position="264"/>
    </location>
</feature>
<reference evidence="3 4" key="1">
    <citation type="submission" date="2016-10" db="EMBL/GenBank/DDBJ databases">
        <authorList>
            <person name="de Groot N.N."/>
        </authorList>
    </citation>
    <scope>NUCLEOTIDE SEQUENCE [LARGE SCALE GENOMIC DNA]</scope>
    <source>
        <strain evidence="3 4">DSM 22788</strain>
    </source>
</reference>
<dbReference type="SUPFAM" id="SSF49265">
    <property type="entry name" value="Fibronectin type III"/>
    <property type="match status" value="1"/>
</dbReference>
<feature type="compositionally biased region" description="Low complexity" evidence="1">
    <location>
        <begin position="113"/>
        <end position="137"/>
    </location>
</feature>
<protein>
    <recommendedName>
        <fullName evidence="5">Fibronectin type-III domain-containing protein</fullName>
    </recommendedName>
</protein>
<dbReference type="GO" id="GO:0005975">
    <property type="term" value="P:carbohydrate metabolic process"/>
    <property type="evidence" value="ECO:0007669"/>
    <property type="project" value="UniProtKB-ARBA"/>
</dbReference>
<dbReference type="Proteomes" id="UP000182690">
    <property type="component" value="Unassembled WGS sequence"/>
</dbReference>
<keyword evidence="2" id="KW-0472">Membrane</keyword>
<feature type="compositionally biased region" description="Polar residues" evidence="1">
    <location>
        <begin position="1704"/>
        <end position="1719"/>
    </location>
</feature>
<keyword evidence="2" id="KW-0812">Transmembrane</keyword>
<evidence type="ECO:0008006" key="5">
    <source>
        <dbReference type="Google" id="ProtNLM"/>
    </source>
</evidence>
<dbReference type="eggNOG" id="COG4733">
    <property type="taxonomic scope" value="Bacteria"/>
</dbReference>